<dbReference type="InterPro" id="IPR022270">
    <property type="entry name" value="Blh_diox"/>
</dbReference>
<protein>
    <submittedName>
        <fullName evidence="2">Brp/Blh family beta-carotene 15,15'-dioxygenase</fullName>
    </submittedName>
</protein>
<keyword evidence="1" id="KW-0812">Transmembrane</keyword>
<keyword evidence="3" id="KW-1185">Reference proteome</keyword>
<proteinExistence type="predicted"/>
<evidence type="ECO:0000256" key="1">
    <source>
        <dbReference type="SAM" id="Phobius"/>
    </source>
</evidence>
<dbReference type="EMBL" id="JAMOIM010000117">
    <property type="protein sequence ID" value="MCW6513216.1"/>
    <property type="molecule type" value="Genomic_DNA"/>
</dbReference>
<gene>
    <name evidence="2" type="ORF">M8523_35875</name>
</gene>
<feature type="transmembrane region" description="Helical" evidence="1">
    <location>
        <begin position="40"/>
        <end position="67"/>
    </location>
</feature>
<evidence type="ECO:0000313" key="2">
    <source>
        <dbReference type="EMBL" id="MCW6513216.1"/>
    </source>
</evidence>
<dbReference type="Proteomes" id="UP001165667">
    <property type="component" value="Unassembled WGS sequence"/>
</dbReference>
<dbReference type="Pfam" id="PF15461">
    <property type="entry name" value="BCD"/>
    <property type="match status" value="1"/>
</dbReference>
<keyword evidence="1" id="KW-1133">Transmembrane helix</keyword>
<accession>A0AA42CNV7</accession>
<sequence length="162" mass="17738">MAGLGQPEAIVVGDRDPAPFKGMLASPLKIRSFPSISRQWAAAMTLCFVLLLILPPVAGFALFFVFLHSPRHLVETRAMLGDMTLEHWLVTGALLSGAALVGWWGLQRLTSSHIDENLAAQAFQLLASVAIPHLLLSRWLEKRFDRLEGSQSTRSFGETATS</sequence>
<dbReference type="RefSeq" id="WP_282589587.1">
    <property type="nucleotide sequence ID" value="NZ_JAMOIM010000117.1"/>
</dbReference>
<name>A0AA42CNV7_9HYPH</name>
<feature type="transmembrane region" description="Helical" evidence="1">
    <location>
        <begin position="88"/>
        <end position="106"/>
    </location>
</feature>
<keyword evidence="1" id="KW-0472">Membrane</keyword>
<evidence type="ECO:0000313" key="3">
    <source>
        <dbReference type="Proteomes" id="UP001165667"/>
    </source>
</evidence>
<organism evidence="2 3">
    <name type="scientific">Lichenifustis flavocetrariae</name>
    <dbReference type="NCBI Taxonomy" id="2949735"/>
    <lineage>
        <taxon>Bacteria</taxon>
        <taxon>Pseudomonadati</taxon>
        <taxon>Pseudomonadota</taxon>
        <taxon>Alphaproteobacteria</taxon>
        <taxon>Hyphomicrobiales</taxon>
        <taxon>Lichenihabitantaceae</taxon>
        <taxon>Lichenifustis</taxon>
    </lineage>
</organism>
<comment type="caution">
    <text evidence="2">The sequence shown here is derived from an EMBL/GenBank/DDBJ whole genome shotgun (WGS) entry which is preliminary data.</text>
</comment>
<reference evidence="2" key="1">
    <citation type="submission" date="2022-05" db="EMBL/GenBank/DDBJ databases">
        <authorList>
            <person name="Pankratov T."/>
        </authorList>
    </citation>
    <scope>NUCLEOTIDE SEQUENCE</scope>
    <source>
        <strain evidence="2">BP6-180914</strain>
    </source>
</reference>
<dbReference type="AlphaFoldDB" id="A0AA42CNV7"/>
<dbReference type="GO" id="GO:0016702">
    <property type="term" value="F:oxidoreductase activity, acting on single donors with incorporation of molecular oxygen, incorporation of two atoms of oxygen"/>
    <property type="evidence" value="ECO:0007669"/>
    <property type="project" value="InterPro"/>
</dbReference>